<dbReference type="Proteomes" id="UP000027215">
    <property type="component" value="Chromosome"/>
</dbReference>
<gene>
    <name evidence="2" type="ORF">D934_05980</name>
</gene>
<evidence type="ECO:0000313" key="2">
    <source>
        <dbReference type="EMBL" id="AIC11193.1"/>
    </source>
</evidence>
<organism evidence="2 3">
    <name type="scientific">Xylella fastidiosa subsp. sandyi Ann-1</name>
    <dbReference type="NCBI Taxonomy" id="155920"/>
    <lineage>
        <taxon>Bacteria</taxon>
        <taxon>Pseudomonadati</taxon>
        <taxon>Pseudomonadota</taxon>
        <taxon>Gammaproteobacteria</taxon>
        <taxon>Lysobacterales</taxon>
        <taxon>Lysobacteraceae</taxon>
        <taxon>Xylella</taxon>
    </lineage>
</organism>
<feature type="transmembrane region" description="Helical" evidence="1">
    <location>
        <begin position="20"/>
        <end position="46"/>
    </location>
</feature>
<reference evidence="2 3" key="1">
    <citation type="submission" date="2013-08" db="EMBL/GenBank/DDBJ databases">
        <authorList>
            <person name="Stouthamer R."/>
            <person name="Nunney L."/>
        </authorList>
    </citation>
    <scope>NUCLEOTIDE SEQUENCE [LARGE SCALE GENOMIC DNA]</scope>
    <source>
        <strain evidence="3">ann-1</strain>
    </source>
</reference>
<proteinExistence type="predicted"/>
<dbReference type="KEGG" id="xfs:D934_05980"/>
<protein>
    <recommendedName>
        <fullName evidence="4">DUF4845 domain-containing protein</fullName>
    </recommendedName>
</protein>
<name>A0A060H6G2_XYLFS</name>
<evidence type="ECO:0008006" key="4">
    <source>
        <dbReference type="Google" id="ProtNLM"/>
    </source>
</evidence>
<keyword evidence="1" id="KW-0472">Membrane</keyword>
<dbReference type="InterPro" id="IPR032314">
    <property type="entry name" value="DUF4845"/>
</dbReference>
<dbReference type="AlphaFoldDB" id="A0A060H6G2"/>
<dbReference type="EMBL" id="CP006696">
    <property type="protein sequence ID" value="AIC11193.1"/>
    <property type="molecule type" value="Genomic_DNA"/>
</dbReference>
<evidence type="ECO:0000256" key="1">
    <source>
        <dbReference type="SAM" id="Phobius"/>
    </source>
</evidence>
<keyword evidence="1" id="KW-0812">Transmembrane</keyword>
<evidence type="ECO:0000313" key="3">
    <source>
        <dbReference type="Proteomes" id="UP000027215"/>
    </source>
</evidence>
<dbReference type="Pfam" id="PF16137">
    <property type="entry name" value="DUF4845"/>
    <property type="match status" value="1"/>
</dbReference>
<dbReference type="HOGENOM" id="CLU_149778_1_0_6"/>
<sequence length="137" mass="16244">MNERLVITKENLVKRTQYGITLRSTLIFTIIIFFTVHFAIHAFLVYQKYYSLQTAMKSLKKELVNSDLDPSTIEELFLKRINIDSFDNVKKENIKFEKIRDGWKMKVNFEILRKRIGNMDLVGTFDSEQDLTSRDIK</sequence>
<accession>A0A060H6G2</accession>
<keyword evidence="1" id="KW-1133">Transmembrane helix</keyword>
<dbReference type="PATRIC" id="fig|155920.8.peg.1401"/>